<dbReference type="InterPro" id="IPR042869">
    <property type="entry name" value="ARHGAP11A/B"/>
</dbReference>
<evidence type="ECO:0000313" key="2">
    <source>
        <dbReference type="Proteomes" id="UP000887577"/>
    </source>
</evidence>
<dbReference type="InterPro" id="IPR000198">
    <property type="entry name" value="RhoGAP_dom"/>
</dbReference>
<dbReference type="Gene3D" id="1.10.555.10">
    <property type="entry name" value="Rho GTPase activation protein"/>
    <property type="match status" value="1"/>
</dbReference>
<dbReference type="WBParaSite" id="PSU_v2.g11980.t1">
    <property type="protein sequence ID" value="PSU_v2.g11980.t1"/>
    <property type="gene ID" value="PSU_v2.g11980"/>
</dbReference>
<protein>
    <submittedName>
        <fullName evidence="3">Rho-GAP domain-containing protein</fullName>
    </submittedName>
</protein>
<dbReference type="GO" id="GO:0007165">
    <property type="term" value="P:signal transduction"/>
    <property type="evidence" value="ECO:0007669"/>
    <property type="project" value="InterPro"/>
</dbReference>
<reference evidence="3" key="1">
    <citation type="submission" date="2022-11" db="UniProtKB">
        <authorList>
            <consortium name="WormBaseParasite"/>
        </authorList>
    </citation>
    <scope>IDENTIFICATION</scope>
</reference>
<accession>A0A914XZM4</accession>
<dbReference type="PROSITE" id="PS50238">
    <property type="entry name" value="RHOGAP"/>
    <property type="match status" value="1"/>
</dbReference>
<feature type="domain" description="Rho-GAP" evidence="1">
    <location>
        <begin position="36"/>
        <end position="166"/>
    </location>
</feature>
<dbReference type="SUPFAM" id="SSF48350">
    <property type="entry name" value="GTPase activation domain, GAP"/>
    <property type="match status" value="1"/>
</dbReference>
<name>A0A914XZM4_9BILA</name>
<dbReference type="PANTHER" id="PTHR15670">
    <property type="entry name" value="RHO GTPASE ACTIVATING PROTEIN 11A"/>
    <property type="match status" value="1"/>
</dbReference>
<dbReference type="PANTHER" id="PTHR15670:SF4">
    <property type="entry name" value="RHO GTPASE-ACTIVATING PROTEIN 11A"/>
    <property type="match status" value="1"/>
</dbReference>
<dbReference type="GO" id="GO:0005096">
    <property type="term" value="F:GTPase activator activity"/>
    <property type="evidence" value="ECO:0007669"/>
    <property type="project" value="TreeGrafter"/>
</dbReference>
<evidence type="ECO:0000313" key="3">
    <source>
        <dbReference type="WBParaSite" id="PSU_v2.g11980.t1"/>
    </source>
</evidence>
<dbReference type="Pfam" id="PF00620">
    <property type="entry name" value="RhoGAP"/>
    <property type="match status" value="1"/>
</dbReference>
<organism evidence="2 3">
    <name type="scientific">Panagrolaimus superbus</name>
    <dbReference type="NCBI Taxonomy" id="310955"/>
    <lineage>
        <taxon>Eukaryota</taxon>
        <taxon>Metazoa</taxon>
        <taxon>Ecdysozoa</taxon>
        <taxon>Nematoda</taxon>
        <taxon>Chromadorea</taxon>
        <taxon>Rhabditida</taxon>
        <taxon>Tylenchina</taxon>
        <taxon>Panagrolaimomorpha</taxon>
        <taxon>Panagrolaimoidea</taxon>
        <taxon>Panagrolaimidae</taxon>
        <taxon>Panagrolaimus</taxon>
    </lineage>
</organism>
<sequence>MEKSRPAPTICNIGNFTLEQVASYNIHIDTGNTKTPSVITLHEVPGFLIEAFSKFQQLEGCRVEGVFRKEGNSLRCKENPMPVFFGTKMIPPNFLVHDVCSWIKKFFRELRQPIFVTRETKLLQFAESLNGDVLFGALISLLDRLPPSHMGTLGYLMRCLQEVKIN</sequence>
<dbReference type="InterPro" id="IPR008936">
    <property type="entry name" value="Rho_GTPase_activation_prot"/>
</dbReference>
<keyword evidence="2" id="KW-1185">Reference proteome</keyword>
<dbReference type="Proteomes" id="UP000887577">
    <property type="component" value="Unplaced"/>
</dbReference>
<evidence type="ECO:0000259" key="1">
    <source>
        <dbReference type="PROSITE" id="PS50238"/>
    </source>
</evidence>
<proteinExistence type="predicted"/>
<dbReference type="AlphaFoldDB" id="A0A914XZM4"/>